<dbReference type="Proteomes" id="UP000608579">
    <property type="component" value="Unassembled WGS sequence"/>
</dbReference>
<evidence type="ECO:0000313" key="8">
    <source>
        <dbReference type="Proteomes" id="UP000608579"/>
    </source>
</evidence>
<dbReference type="CDD" id="cd06581">
    <property type="entry name" value="TM_PBP1_LivM_like"/>
    <property type="match status" value="1"/>
</dbReference>
<comment type="caution">
    <text evidence="7">The sequence shown here is derived from an EMBL/GenBank/DDBJ whole genome shotgun (WGS) entry which is preliminary data.</text>
</comment>
<dbReference type="GO" id="GO:0015658">
    <property type="term" value="F:branched-chain amino acid transmembrane transporter activity"/>
    <property type="evidence" value="ECO:0007669"/>
    <property type="project" value="InterPro"/>
</dbReference>
<gene>
    <name evidence="7" type="ORF">EYH45_04360</name>
</gene>
<evidence type="ECO:0000256" key="6">
    <source>
        <dbReference type="SAM" id="Phobius"/>
    </source>
</evidence>
<keyword evidence="3 6" id="KW-0812">Transmembrane</keyword>
<reference evidence="7" key="1">
    <citation type="journal article" date="2020" name="ISME J.">
        <title>Gammaproteobacteria mediating utilization of methyl-, sulfur- and petroleum organic compounds in deep ocean hydrothermal plumes.</title>
        <authorList>
            <person name="Zhou Z."/>
            <person name="Liu Y."/>
            <person name="Pan J."/>
            <person name="Cron B.R."/>
            <person name="Toner B.M."/>
            <person name="Anantharaman K."/>
            <person name="Breier J.A."/>
            <person name="Dick G.J."/>
            <person name="Li M."/>
        </authorList>
    </citation>
    <scope>NUCLEOTIDE SEQUENCE</scope>
    <source>
        <strain evidence="7">SZUA-1515</strain>
    </source>
</reference>
<evidence type="ECO:0000256" key="2">
    <source>
        <dbReference type="ARBA" id="ARBA00022475"/>
    </source>
</evidence>
<keyword evidence="2" id="KW-1003">Cell membrane</keyword>
<name>A0A833EBZ3_CALS0</name>
<sequence length="354" mass="38321">MVLDQLYAITPLVTTLLTFYSVYLILALSLNLIYGYCGVPNFGHVFFQSVGAYVAGNLTANVMNFMFLGGGNICEIATAEARRNLALANPAIAMGFFILSLAVGILVGGFFGYIASYPALRLKEDYLAITLIFIGEIGRIIARNEASIACGLVGLTGIPNPFIWVGDPNLSLIIYTIMAVIIAAIIFVYLQRLSNSPFGRLLKSVRDDEIAAASLGKDIAKARGWAMILGSSIAAVAGVLKVFYAQGVFADDYIPLTTFVVLSMVILGGMANNRGVILGALLITLLDFLVAPSFFRLIGVEIQFDITYIKYIITGIVIITVLLFRPQGIIPEKPVETIGLKIARQNIKREKNET</sequence>
<protein>
    <submittedName>
        <fullName evidence="7">Branched-chain amino acid ABC transporter permease</fullName>
    </submittedName>
</protein>
<evidence type="ECO:0000256" key="3">
    <source>
        <dbReference type="ARBA" id="ARBA00022692"/>
    </source>
</evidence>
<dbReference type="PANTHER" id="PTHR30482">
    <property type="entry name" value="HIGH-AFFINITY BRANCHED-CHAIN AMINO ACID TRANSPORT SYSTEM PERMEASE"/>
    <property type="match status" value="1"/>
</dbReference>
<proteinExistence type="predicted"/>
<evidence type="ECO:0000313" key="7">
    <source>
        <dbReference type="EMBL" id="HIQ29779.1"/>
    </source>
</evidence>
<feature type="transmembrane region" description="Helical" evidence="6">
    <location>
        <begin position="253"/>
        <end position="271"/>
    </location>
</feature>
<evidence type="ECO:0000256" key="4">
    <source>
        <dbReference type="ARBA" id="ARBA00022989"/>
    </source>
</evidence>
<keyword evidence="4 6" id="KW-1133">Transmembrane helix</keyword>
<comment type="subcellular location">
    <subcellularLocation>
        <location evidence="1">Cell membrane</location>
        <topology evidence="1">Multi-pass membrane protein</topology>
    </subcellularLocation>
</comment>
<dbReference type="EMBL" id="DQVM01000082">
    <property type="protein sequence ID" value="HIQ29779.1"/>
    <property type="molecule type" value="Genomic_DNA"/>
</dbReference>
<organism evidence="7 8">
    <name type="scientific">Caldiarchaeum subterraneum</name>
    <dbReference type="NCBI Taxonomy" id="311458"/>
    <lineage>
        <taxon>Archaea</taxon>
        <taxon>Nitrososphaerota</taxon>
        <taxon>Candidatus Caldarchaeales</taxon>
        <taxon>Candidatus Caldarchaeaceae</taxon>
        <taxon>Candidatus Caldarchaeum</taxon>
    </lineage>
</organism>
<accession>A0A833EBZ3</accession>
<feature type="transmembrane region" description="Helical" evidence="6">
    <location>
        <begin position="276"/>
        <end position="295"/>
    </location>
</feature>
<dbReference type="InterPro" id="IPR001851">
    <property type="entry name" value="ABC_transp_permease"/>
</dbReference>
<keyword evidence="5 6" id="KW-0472">Membrane</keyword>
<feature type="transmembrane region" description="Helical" evidence="6">
    <location>
        <begin position="307"/>
        <end position="324"/>
    </location>
</feature>
<feature type="transmembrane region" description="Helical" evidence="6">
    <location>
        <begin position="6"/>
        <end position="26"/>
    </location>
</feature>
<feature type="transmembrane region" description="Helical" evidence="6">
    <location>
        <begin position="225"/>
        <end position="247"/>
    </location>
</feature>
<evidence type="ECO:0000256" key="1">
    <source>
        <dbReference type="ARBA" id="ARBA00004651"/>
    </source>
</evidence>
<dbReference type="PANTHER" id="PTHR30482:SF1">
    <property type="entry name" value="BRANCHED-CHAIN AMINO ACID TRANSPORT PERMEASE PROTEIN LIVM-RELATED"/>
    <property type="match status" value="1"/>
</dbReference>
<dbReference type="AlphaFoldDB" id="A0A833EBZ3"/>
<dbReference type="InterPro" id="IPR043428">
    <property type="entry name" value="LivM-like"/>
</dbReference>
<dbReference type="GO" id="GO:0005886">
    <property type="term" value="C:plasma membrane"/>
    <property type="evidence" value="ECO:0007669"/>
    <property type="project" value="UniProtKB-SubCell"/>
</dbReference>
<feature type="transmembrane region" description="Helical" evidence="6">
    <location>
        <begin position="172"/>
        <end position="190"/>
    </location>
</feature>
<evidence type="ECO:0000256" key="5">
    <source>
        <dbReference type="ARBA" id="ARBA00023136"/>
    </source>
</evidence>
<feature type="transmembrane region" description="Helical" evidence="6">
    <location>
        <begin position="91"/>
        <end position="114"/>
    </location>
</feature>
<dbReference type="Pfam" id="PF02653">
    <property type="entry name" value="BPD_transp_2"/>
    <property type="match status" value="1"/>
</dbReference>